<dbReference type="InterPro" id="IPR036582">
    <property type="entry name" value="Mao_N_sf"/>
</dbReference>
<evidence type="ECO:0000256" key="2">
    <source>
        <dbReference type="SAM" id="SignalP"/>
    </source>
</evidence>
<feature type="chain" id="PRO_5038866479" evidence="2">
    <location>
        <begin position="26"/>
        <end position="491"/>
    </location>
</feature>
<dbReference type="AlphaFoldDB" id="A0A9D2MB77"/>
<dbReference type="Pfam" id="PF07833">
    <property type="entry name" value="Cu_amine_oxidN1"/>
    <property type="match status" value="1"/>
</dbReference>
<evidence type="ECO:0000313" key="5">
    <source>
        <dbReference type="Proteomes" id="UP000824208"/>
    </source>
</evidence>
<keyword evidence="2" id="KW-0732">Signal</keyword>
<evidence type="ECO:0000259" key="3">
    <source>
        <dbReference type="Pfam" id="PF07833"/>
    </source>
</evidence>
<protein>
    <submittedName>
        <fullName evidence="4">Copper amine oxidase N-terminal domain-containing protein</fullName>
    </submittedName>
</protein>
<sequence>MKKRNFLALTLVLSLALGLAPAASAASVPSGSGTESDPFRITSQEELEIISDFPSAHYVLMNDITLDSSWQPLAGSGTSYVRREDVNLSEADFQGVLDGNGYTIDLSDVPAPRQTLIRTNFGTIRNLRLVGGYDAYGDYLEDWADGLAADNNYGLVENCSAEGTFRVTTDGSYRVHPTIGGLVGTNYDSGVIQNCYGIVDIMATLGSGSGGGANLGAVLGENYYGTIINCYGVVTNGYSTYRGDADLSGGVCGTQRSDSVSSGCYYDRDVQGHSARSDGTRHIGKSTAAMKMQVSYTGWDFNNVWYIDPALNNGYPVLRVDQRFDIPAGTPSAGNSSGSQSGGTTITDDSGQIEITFGDNSSSTSTPSSGGIKVTVNGQYLTFDQPPVAQNNRVLVPMRAIFEALGAQVEWNPENQTILGYRASDDRAILMELNIPTMARQVGGGDIYLIDLDVAPTAMNNRTLVPVRAIAESFNCTVDWDQTSQTVIITD</sequence>
<feature type="compositionally biased region" description="Low complexity" evidence="1">
    <location>
        <begin position="336"/>
        <end position="353"/>
    </location>
</feature>
<dbReference type="Gene3D" id="2.160.20.110">
    <property type="match status" value="1"/>
</dbReference>
<organism evidence="4 5">
    <name type="scientific">Candidatus Flavonifractor intestinipullorum</name>
    <dbReference type="NCBI Taxonomy" id="2838587"/>
    <lineage>
        <taxon>Bacteria</taxon>
        <taxon>Bacillati</taxon>
        <taxon>Bacillota</taxon>
        <taxon>Clostridia</taxon>
        <taxon>Eubacteriales</taxon>
        <taxon>Oscillospiraceae</taxon>
        <taxon>Flavonifractor</taxon>
    </lineage>
</organism>
<gene>
    <name evidence="4" type="ORF">H9714_06435</name>
</gene>
<reference evidence="4" key="2">
    <citation type="submission" date="2021-04" db="EMBL/GenBank/DDBJ databases">
        <authorList>
            <person name="Gilroy R."/>
        </authorList>
    </citation>
    <scope>NUCLEOTIDE SEQUENCE</scope>
    <source>
        <strain evidence="4">CHK189-11263</strain>
    </source>
</reference>
<comment type="caution">
    <text evidence="4">The sequence shown here is derived from an EMBL/GenBank/DDBJ whole genome shotgun (WGS) entry which is preliminary data.</text>
</comment>
<evidence type="ECO:0000256" key="1">
    <source>
        <dbReference type="SAM" id="MobiDB-lite"/>
    </source>
</evidence>
<evidence type="ECO:0000313" key="4">
    <source>
        <dbReference type="EMBL" id="HJB57172.1"/>
    </source>
</evidence>
<feature type="signal peptide" evidence="2">
    <location>
        <begin position="1"/>
        <end position="25"/>
    </location>
</feature>
<dbReference type="InterPro" id="IPR012854">
    <property type="entry name" value="Cu_amine_oxidase-like_N"/>
</dbReference>
<dbReference type="SUPFAM" id="SSF55383">
    <property type="entry name" value="Copper amine oxidase, domain N"/>
    <property type="match status" value="1"/>
</dbReference>
<accession>A0A9D2MB77</accession>
<proteinExistence type="predicted"/>
<feature type="region of interest" description="Disordered" evidence="1">
    <location>
        <begin position="328"/>
        <end position="370"/>
    </location>
</feature>
<name>A0A9D2MB77_9FIRM</name>
<dbReference type="Gene3D" id="3.30.457.10">
    <property type="entry name" value="Copper amine oxidase-like, N-terminal domain"/>
    <property type="match status" value="2"/>
</dbReference>
<dbReference type="Proteomes" id="UP000824208">
    <property type="component" value="Unassembled WGS sequence"/>
</dbReference>
<reference evidence="4" key="1">
    <citation type="journal article" date="2021" name="PeerJ">
        <title>Extensive microbial diversity within the chicken gut microbiome revealed by metagenomics and culture.</title>
        <authorList>
            <person name="Gilroy R."/>
            <person name="Ravi A."/>
            <person name="Getino M."/>
            <person name="Pursley I."/>
            <person name="Horton D.L."/>
            <person name="Alikhan N.F."/>
            <person name="Baker D."/>
            <person name="Gharbi K."/>
            <person name="Hall N."/>
            <person name="Watson M."/>
            <person name="Adriaenssens E.M."/>
            <person name="Foster-Nyarko E."/>
            <person name="Jarju S."/>
            <person name="Secka A."/>
            <person name="Antonio M."/>
            <person name="Oren A."/>
            <person name="Chaudhuri R.R."/>
            <person name="La Ragione R."/>
            <person name="Hildebrand F."/>
            <person name="Pallen M.J."/>
        </authorList>
    </citation>
    <scope>NUCLEOTIDE SEQUENCE</scope>
    <source>
        <strain evidence="4">CHK189-11263</strain>
    </source>
</reference>
<dbReference type="EMBL" id="DWYC01000054">
    <property type="protein sequence ID" value="HJB57172.1"/>
    <property type="molecule type" value="Genomic_DNA"/>
</dbReference>
<feature type="domain" description="Copper amine oxidase-like N-terminal" evidence="3">
    <location>
        <begin position="375"/>
        <end position="489"/>
    </location>
</feature>